<proteinExistence type="predicted"/>
<evidence type="ECO:0000313" key="2">
    <source>
        <dbReference type="EMBL" id="TDL28143.1"/>
    </source>
</evidence>
<dbReference type="PANTHER" id="PTHR28674:SF1">
    <property type="entry name" value="NOP PROTEIN CHAPERONE 1"/>
    <property type="match status" value="1"/>
</dbReference>
<feature type="compositionally biased region" description="Polar residues" evidence="1">
    <location>
        <begin position="11"/>
        <end position="22"/>
    </location>
</feature>
<dbReference type="STRING" id="50990.A0A4Y7QKG7"/>
<dbReference type="Pfam" id="PF15370">
    <property type="entry name" value="NOPCHAP1"/>
    <property type="match status" value="1"/>
</dbReference>
<protein>
    <submittedName>
        <fullName evidence="2">Uncharacterized protein</fullName>
    </submittedName>
</protein>
<gene>
    <name evidence="2" type="ORF">BD410DRAFT_347400</name>
</gene>
<organism evidence="2 3">
    <name type="scientific">Rickenella mellea</name>
    <dbReference type="NCBI Taxonomy" id="50990"/>
    <lineage>
        <taxon>Eukaryota</taxon>
        <taxon>Fungi</taxon>
        <taxon>Dikarya</taxon>
        <taxon>Basidiomycota</taxon>
        <taxon>Agaricomycotina</taxon>
        <taxon>Agaricomycetes</taxon>
        <taxon>Hymenochaetales</taxon>
        <taxon>Rickenellaceae</taxon>
        <taxon>Rickenella</taxon>
    </lineage>
</organism>
<dbReference type="AlphaFoldDB" id="A0A4Y7QKG7"/>
<dbReference type="OrthoDB" id="1112980at2759"/>
<feature type="compositionally biased region" description="Low complexity" evidence="1">
    <location>
        <begin position="120"/>
        <end position="129"/>
    </location>
</feature>
<dbReference type="EMBL" id="ML170158">
    <property type="protein sequence ID" value="TDL28143.1"/>
    <property type="molecule type" value="Genomic_DNA"/>
</dbReference>
<feature type="region of interest" description="Disordered" evidence="1">
    <location>
        <begin position="90"/>
        <end position="166"/>
    </location>
</feature>
<accession>A0A4Y7QKG7</accession>
<sequence length="166" mass="17693">MRINNAAAAQPRTNGPASSSSLFDLGNREIHAVPPPTELLNRVQAFLPQIEAANANLAHQAQLDPASIDIENIDDGQYIEMNLGLGVFDMRQPVTSSSPSARTTPDHQANTSDDAHSDSDSSSSSGTSSSDHHSTSSHPVQYGRCLDAANPTSSFFQDHQSPITRV</sequence>
<keyword evidence="3" id="KW-1185">Reference proteome</keyword>
<dbReference type="GO" id="GO:0000492">
    <property type="term" value="P:box C/D snoRNP assembly"/>
    <property type="evidence" value="ECO:0007669"/>
    <property type="project" value="InterPro"/>
</dbReference>
<feature type="region of interest" description="Disordered" evidence="1">
    <location>
        <begin position="1"/>
        <end position="23"/>
    </location>
</feature>
<evidence type="ECO:0000313" key="3">
    <source>
        <dbReference type="Proteomes" id="UP000294933"/>
    </source>
</evidence>
<dbReference type="InterPro" id="IPR027921">
    <property type="entry name" value="NOPCHAP1"/>
</dbReference>
<feature type="compositionally biased region" description="Polar residues" evidence="1">
    <location>
        <begin position="150"/>
        <end position="166"/>
    </location>
</feature>
<evidence type="ECO:0000256" key="1">
    <source>
        <dbReference type="SAM" id="MobiDB-lite"/>
    </source>
</evidence>
<name>A0A4Y7QKG7_9AGAM</name>
<dbReference type="PANTHER" id="PTHR28674">
    <property type="entry name" value="SIMILAR TO DNA SEGMENT, CHR 10, WAYNE STATE UNIVERSITY 102,-EXPRESSED"/>
    <property type="match status" value="1"/>
</dbReference>
<feature type="compositionally biased region" description="Polar residues" evidence="1">
    <location>
        <begin position="93"/>
        <end position="110"/>
    </location>
</feature>
<reference evidence="2 3" key="1">
    <citation type="submission" date="2018-06" db="EMBL/GenBank/DDBJ databases">
        <title>A transcriptomic atlas of mushroom development highlights an independent origin of complex multicellularity.</title>
        <authorList>
            <consortium name="DOE Joint Genome Institute"/>
            <person name="Krizsan K."/>
            <person name="Almasi E."/>
            <person name="Merenyi Z."/>
            <person name="Sahu N."/>
            <person name="Viragh M."/>
            <person name="Koszo T."/>
            <person name="Mondo S."/>
            <person name="Kiss B."/>
            <person name="Balint B."/>
            <person name="Kues U."/>
            <person name="Barry K."/>
            <person name="Hegedus J.C."/>
            <person name="Henrissat B."/>
            <person name="Johnson J."/>
            <person name="Lipzen A."/>
            <person name="Ohm R."/>
            <person name="Nagy I."/>
            <person name="Pangilinan J."/>
            <person name="Yan J."/>
            <person name="Xiong Y."/>
            <person name="Grigoriev I.V."/>
            <person name="Hibbett D.S."/>
            <person name="Nagy L.G."/>
        </authorList>
    </citation>
    <scope>NUCLEOTIDE SEQUENCE [LARGE SCALE GENOMIC DNA]</scope>
    <source>
        <strain evidence="2 3">SZMC22713</strain>
    </source>
</reference>
<dbReference type="VEuPathDB" id="FungiDB:BD410DRAFT_347400"/>
<dbReference type="Proteomes" id="UP000294933">
    <property type="component" value="Unassembled WGS sequence"/>
</dbReference>
<dbReference type="GO" id="GO:0062064">
    <property type="term" value="F:box C/D methylation guide snoRNP complex binding"/>
    <property type="evidence" value="ECO:0007669"/>
    <property type="project" value="TreeGrafter"/>
</dbReference>